<organism evidence="2 3">
    <name type="scientific">Mesonia hippocampi</name>
    <dbReference type="NCBI Taxonomy" id="1628250"/>
    <lineage>
        <taxon>Bacteria</taxon>
        <taxon>Pseudomonadati</taxon>
        <taxon>Bacteroidota</taxon>
        <taxon>Flavobacteriia</taxon>
        <taxon>Flavobacteriales</taxon>
        <taxon>Flavobacteriaceae</taxon>
        <taxon>Mesonia</taxon>
    </lineage>
</organism>
<feature type="transmembrane region" description="Helical" evidence="1">
    <location>
        <begin position="122"/>
        <end position="144"/>
    </location>
</feature>
<evidence type="ECO:0000256" key="1">
    <source>
        <dbReference type="SAM" id="Phobius"/>
    </source>
</evidence>
<dbReference type="EMBL" id="JACIFO010000005">
    <property type="protein sequence ID" value="MBB4119133.1"/>
    <property type="molecule type" value="Genomic_DNA"/>
</dbReference>
<feature type="transmembrane region" description="Helical" evidence="1">
    <location>
        <begin position="78"/>
        <end position="96"/>
    </location>
</feature>
<name>A0A840ERF0_9FLAO</name>
<evidence type="ECO:0000313" key="3">
    <source>
        <dbReference type="Proteomes" id="UP000553034"/>
    </source>
</evidence>
<accession>A0A840ERF0</accession>
<dbReference type="AlphaFoldDB" id="A0A840ERF0"/>
<protein>
    <submittedName>
        <fullName evidence="2">Uncharacterized protein</fullName>
    </submittedName>
</protein>
<keyword evidence="1" id="KW-0472">Membrane</keyword>
<comment type="caution">
    <text evidence="2">The sequence shown here is derived from an EMBL/GenBank/DDBJ whole genome shotgun (WGS) entry which is preliminary data.</text>
</comment>
<keyword evidence="1" id="KW-0812">Transmembrane</keyword>
<reference evidence="2 3" key="1">
    <citation type="submission" date="2020-08" db="EMBL/GenBank/DDBJ databases">
        <title>Genomic Encyclopedia of Type Strains, Phase IV (KMG-IV): sequencing the most valuable type-strain genomes for metagenomic binning, comparative biology and taxonomic classification.</title>
        <authorList>
            <person name="Goeker M."/>
        </authorList>
    </citation>
    <scope>NUCLEOTIDE SEQUENCE [LARGE SCALE GENOMIC DNA]</scope>
    <source>
        <strain evidence="2 3">DSM 29568</strain>
    </source>
</reference>
<dbReference type="Proteomes" id="UP000553034">
    <property type="component" value="Unassembled WGS sequence"/>
</dbReference>
<keyword evidence="3" id="KW-1185">Reference proteome</keyword>
<proteinExistence type="predicted"/>
<sequence length="205" mass="24180">MDELEFLKQSWKSQESKLPKIKAKEIYGLLHKKSSSSVKWIFIISLIELGLGISLNIVFYDDAFWKIAEELNLKTAAILYNLISYTVTAVFVYFFYRNYKTISSTQSVSGLMKKIIKTRKVVHYYIMYIILSSGISGFITYLYMNFYYLPEKYQQFIVENKWLVIAKGILVFTILAFLIWGIYALIYGLILKRLLRNYKELQKIE</sequence>
<keyword evidence="1" id="KW-1133">Transmembrane helix</keyword>
<feature type="transmembrane region" description="Helical" evidence="1">
    <location>
        <begin position="164"/>
        <end position="190"/>
    </location>
</feature>
<feature type="transmembrane region" description="Helical" evidence="1">
    <location>
        <begin position="40"/>
        <end position="58"/>
    </location>
</feature>
<dbReference type="RefSeq" id="WP_183477489.1">
    <property type="nucleotide sequence ID" value="NZ_JACIFO010000005.1"/>
</dbReference>
<evidence type="ECO:0000313" key="2">
    <source>
        <dbReference type="EMBL" id="MBB4119133.1"/>
    </source>
</evidence>
<gene>
    <name evidence="2" type="ORF">GGR32_001429</name>
</gene>